<dbReference type="Proteomes" id="UP000239089">
    <property type="component" value="Unassembled WGS sequence"/>
</dbReference>
<dbReference type="OrthoDB" id="8480244at2"/>
<organism evidence="1 2">
    <name type="scientific">Rhodoblastus sphagnicola</name>
    <dbReference type="NCBI Taxonomy" id="333368"/>
    <lineage>
        <taxon>Bacteria</taxon>
        <taxon>Pseudomonadati</taxon>
        <taxon>Pseudomonadota</taxon>
        <taxon>Alphaproteobacteria</taxon>
        <taxon>Hyphomicrobiales</taxon>
        <taxon>Rhodoblastaceae</taxon>
        <taxon>Rhodoblastus</taxon>
    </lineage>
</organism>
<evidence type="ECO:0008006" key="3">
    <source>
        <dbReference type="Google" id="ProtNLM"/>
    </source>
</evidence>
<dbReference type="AlphaFoldDB" id="A0A2S6MYQ4"/>
<keyword evidence="2" id="KW-1185">Reference proteome</keyword>
<reference evidence="1 2" key="1">
    <citation type="journal article" date="2018" name="Arch. Microbiol.">
        <title>New insights into the metabolic potential of the phototrophic purple bacterium Rhodopila globiformis DSM 161(T) from its draft genome sequence and evidence for a vanadium-dependent nitrogenase.</title>
        <authorList>
            <person name="Imhoff J.F."/>
            <person name="Rahn T."/>
            <person name="Kunzel S."/>
            <person name="Neulinger S.C."/>
        </authorList>
    </citation>
    <scope>NUCLEOTIDE SEQUENCE [LARGE SCALE GENOMIC DNA]</scope>
    <source>
        <strain evidence="1 2">DSM 16996</strain>
    </source>
</reference>
<evidence type="ECO:0000313" key="1">
    <source>
        <dbReference type="EMBL" id="PPQ27491.1"/>
    </source>
</evidence>
<evidence type="ECO:0000313" key="2">
    <source>
        <dbReference type="Proteomes" id="UP000239089"/>
    </source>
</evidence>
<dbReference type="EMBL" id="NHSJ01000123">
    <property type="protein sequence ID" value="PPQ27491.1"/>
    <property type="molecule type" value="Genomic_DNA"/>
</dbReference>
<accession>A0A2S6MYQ4</accession>
<dbReference type="InterPro" id="IPR009922">
    <property type="entry name" value="DUF1457"/>
</dbReference>
<comment type="caution">
    <text evidence="1">The sequence shown here is derived from an EMBL/GenBank/DDBJ whole genome shotgun (WGS) entry which is preliminary data.</text>
</comment>
<proteinExistence type="predicted"/>
<gene>
    <name evidence="1" type="ORF">CCR94_19880</name>
</gene>
<dbReference type="Pfam" id="PF07310">
    <property type="entry name" value="PAS_5"/>
    <property type="match status" value="1"/>
</dbReference>
<sequence>MRQAATQELYSYWNRLRGARLSPEREEIDPSAIRHILADTMILEVDDERQLPIRISGTRLNALFLDEQKGRNLVSLFAPEDRAGISAMAQAVLDGQRPAVAGLTAQAEYGEEIALELLLLPLRHRGRTHARLLASLTPQTLPSWFGLRAALCLRLIAIRFLDSEQSVPVASFIKPPEPAKKPGDLASRGKFRRFSFFVIPGGRDKSDA</sequence>
<dbReference type="RefSeq" id="WP_104509575.1">
    <property type="nucleotide sequence ID" value="NZ_JACIGC010000001.1"/>
</dbReference>
<protein>
    <recommendedName>
        <fullName evidence="3">PAS domain-containing protein</fullName>
    </recommendedName>
</protein>
<name>A0A2S6MYQ4_9HYPH</name>